<dbReference type="InterPro" id="IPR029045">
    <property type="entry name" value="ClpP/crotonase-like_dom_sf"/>
</dbReference>
<dbReference type="InterPro" id="IPR020992">
    <property type="entry name" value="Tail_Prtase_C"/>
</dbReference>
<dbReference type="MEROPS" id="S41.001"/>
<protein>
    <submittedName>
        <fullName evidence="8">Carboxyl-terminal protease</fullName>
        <ecNumber evidence="8">3.4.21.102</ecNumber>
    </submittedName>
</protein>
<sequence length="708" mass="78885" precursor="true">MLGSDVNQPRPTSSLRNWILAGLLLVGLGLVVSGFIASGPAPTTAAENRFVEELSAPRTTDRNVTKVVNAFMKRDHLSQHPLDDEIARRALTLFIKSLDTQKLYFYQTDIDEFAKSRDQIDDQVSTGDISIAYTIFQRLLKRVDERVDMIDALLQENVDFTTDEVLVTDPDKVNYPRTPDEAKDRWRKRLKYDMLVLRADKENKEDVKVRLKRRYTSFARRMHQTDADELLEMYLTAVTMSYDPHTTYMSPNSFENFKIMMRLNLDGIGAQLQSIDGYCVVSKVIPGGAADKSGQLKEEDKIVSVGQGAEGEMIDVIDTKLNDVVDMIRGRAGTIVRLGVLPATGGETKVINITRAKIELTDDSARGVIFEEGKKEDGSPFKIGVIDLPSFYSDMEGNRAGDVDFKSSTRDVKRILNDFNAKGVDALILDLRRNGGGSLSEAISLTGLFIDVGPVVQVKDPDGRVDHHDDVDAGMTWKGPMVVVTSKFSASASEILAGAIQDYKRGLVVGDTSTHGKGTVQSLLDLGPQVFRVNNPPNLGALKITMQQFYRPNGDSTQLRGVLADVVLPSITDHMDVSEADLDYAIAFDKVPSAKFQPYSAVNPDMISALRADSAKRRQASEDFSKLLRNIDRYVEQKTKKEVPLSEKVFQAQREELDADKEEEKTFEQQANGPKEVVKRDFYFNEVMAVTLDYLRLLGQNKTVAQAR</sequence>
<feature type="domain" description="PDZ" evidence="7">
    <location>
        <begin position="258"/>
        <end position="335"/>
    </location>
</feature>
<dbReference type="Gene3D" id="3.90.226.10">
    <property type="entry name" value="2-enoyl-CoA Hydratase, Chain A, domain 1"/>
    <property type="match status" value="1"/>
</dbReference>
<dbReference type="AlphaFoldDB" id="D2R3W3"/>
<dbReference type="HOGENOM" id="CLU_016199_1_0_0"/>
<evidence type="ECO:0000256" key="5">
    <source>
        <dbReference type="RuleBase" id="RU004404"/>
    </source>
</evidence>
<dbReference type="SUPFAM" id="SSF52096">
    <property type="entry name" value="ClpP/crotonase"/>
    <property type="match status" value="1"/>
</dbReference>
<evidence type="ECO:0000256" key="4">
    <source>
        <dbReference type="ARBA" id="ARBA00022825"/>
    </source>
</evidence>
<keyword evidence="4 5" id="KW-0720">Serine protease</keyword>
<dbReference type="PANTHER" id="PTHR32060">
    <property type="entry name" value="TAIL-SPECIFIC PROTEASE"/>
    <property type="match status" value="1"/>
</dbReference>
<dbReference type="PANTHER" id="PTHR32060:SF22">
    <property type="entry name" value="CARBOXYL-TERMINAL-PROCESSING PEPTIDASE 3, CHLOROPLASTIC"/>
    <property type="match status" value="1"/>
</dbReference>
<comment type="similarity">
    <text evidence="1 5">Belongs to the peptidase S41A family.</text>
</comment>
<dbReference type="eggNOG" id="COG0793">
    <property type="taxonomic scope" value="Bacteria"/>
</dbReference>
<evidence type="ECO:0000256" key="6">
    <source>
        <dbReference type="SAM" id="Coils"/>
    </source>
</evidence>
<dbReference type="Proteomes" id="UP000001887">
    <property type="component" value="Chromosome"/>
</dbReference>
<dbReference type="Pfam" id="PF00595">
    <property type="entry name" value="PDZ"/>
    <property type="match status" value="1"/>
</dbReference>
<dbReference type="GO" id="GO:0030288">
    <property type="term" value="C:outer membrane-bounded periplasmic space"/>
    <property type="evidence" value="ECO:0007669"/>
    <property type="project" value="TreeGrafter"/>
</dbReference>
<keyword evidence="3 5" id="KW-0378">Hydrolase</keyword>
<dbReference type="FunFam" id="3.90.226.10:FF:000090">
    <property type="entry name" value="Tail-specific protease"/>
    <property type="match status" value="1"/>
</dbReference>
<evidence type="ECO:0000256" key="2">
    <source>
        <dbReference type="ARBA" id="ARBA00022670"/>
    </source>
</evidence>
<dbReference type="InterPro" id="IPR005151">
    <property type="entry name" value="Tail-specific_protease"/>
</dbReference>
<dbReference type="Pfam" id="PF11818">
    <property type="entry name" value="DUF3340"/>
    <property type="match status" value="1"/>
</dbReference>
<dbReference type="GO" id="GO:0006508">
    <property type="term" value="P:proteolysis"/>
    <property type="evidence" value="ECO:0007669"/>
    <property type="project" value="UniProtKB-KW"/>
</dbReference>
<evidence type="ECO:0000313" key="9">
    <source>
        <dbReference type="Proteomes" id="UP000001887"/>
    </source>
</evidence>
<dbReference type="SUPFAM" id="SSF50156">
    <property type="entry name" value="PDZ domain-like"/>
    <property type="match status" value="1"/>
</dbReference>
<dbReference type="KEGG" id="psl:Psta_4163"/>
<evidence type="ECO:0000256" key="3">
    <source>
        <dbReference type="ARBA" id="ARBA00022801"/>
    </source>
</evidence>
<dbReference type="SMART" id="SM00245">
    <property type="entry name" value="TSPc"/>
    <property type="match status" value="1"/>
</dbReference>
<organism evidence="8 9">
    <name type="scientific">Pirellula staleyi (strain ATCC 27377 / DSM 6068 / ICPB 4128)</name>
    <name type="common">Pirella staleyi</name>
    <dbReference type="NCBI Taxonomy" id="530564"/>
    <lineage>
        <taxon>Bacteria</taxon>
        <taxon>Pseudomonadati</taxon>
        <taxon>Planctomycetota</taxon>
        <taxon>Planctomycetia</taxon>
        <taxon>Pirellulales</taxon>
        <taxon>Pirellulaceae</taxon>
        <taxon>Pirellula</taxon>
    </lineage>
</organism>
<dbReference type="Pfam" id="PF17804">
    <property type="entry name" value="TSP_NTD"/>
    <property type="match status" value="1"/>
</dbReference>
<dbReference type="InterPro" id="IPR004447">
    <property type="entry name" value="Peptidase_S41A"/>
</dbReference>
<gene>
    <name evidence="8" type="ordered locus">Psta_4163</name>
</gene>
<feature type="coiled-coil region" evidence="6">
    <location>
        <begin position="617"/>
        <end position="670"/>
    </location>
</feature>
<evidence type="ECO:0000256" key="1">
    <source>
        <dbReference type="ARBA" id="ARBA00009179"/>
    </source>
</evidence>
<evidence type="ECO:0000313" key="8">
    <source>
        <dbReference type="EMBL" id="ADB18812.1"/>
    </source>
</evidence>
<dbReference type="CDD" id="cd06782">
    <property type="entry name" value="cpPDZ_CPP-like"/>
    <property type="match status" value="1"/>
</dbReference>
<dbReference type="STRING" id="530564.Psta_4163"/>
<dbReference type="PROSITE" id="PS50106">
    <property type="entry name" value="PDZ"/>
    <property type="match status" value="1"/>
</dbReference>
<accession>D2R3W3</accession>
<proteinExistence type="inferred from homology"/>
<dbReference type="InterPro" id="IPR040573">
    <property type="entry name" value="TSP_N"/>
</dbReference>
<keyword evidence="9" id="KW-1185">Reference proteome</keyword>
<dbReference type="InterPro" id="IPR036034">
    <property type="entry name" value="PDZ_sf"/>
</dbReference>
<dbReference type="GO" id="GO:0007165">
    <property type="term" value="P:signal transduction"/>
    <property type="evidence" value="ECO:0007669"/>
    <property type="project" value="TreeGrafter"/>
</dbReference>
<name>D2R3W3_PIRSD</name>
<reference evidence="8 9" key="1">
    <citation type="journal article" date="2009" name="Stand. Genomic Sci.">
        <title>Complete genome sequence of Pirellula staleyi type strain (ATCC 27377).</title>
        <authorList>
            <person name="Clum A."/>
            <person name="Tindall B.J."/>
            <person name="Sikorski J."/>
            <person name="Ivanova N."/>
            <person name="Mavrommatis K."/>
            <person name="Lucas S."/>
            <person name="Glavina del Rio T."/>
            <person name="Nolan M."/>
            <person name="Chen F."/>
            <person name="Tice H."/>
            <person name="Pitluck S."/>
            <person name="Cheng J.F."/>
            <person name="Chertkov O."/>
            <person name="Brettin T."/>
            <person name="Han C."/>
            <person name="Detter J.C."/>
            <person name="Kuske C."/>
            <person name="Bruce D."/>
            <person name="Goodwin L."/>
            <person name="Ovchinikova G."/>
            <person name="Pati A."/>
            <person name="Mikhailova N."/>
            <person name="Chen A."/>
            <person name="Palaniappan K."/>
            <person name="Land M."/>
            <person name="Hauser L."/>
            <person name="Chang Y.J."/>
            <person name="Jeffries C.D."/>
            <person name="Chain P."/>
            <person name="Rohde M."/>
            <person name="Goker M."/>
            <person name="Bristow J."/>
            <person name="Eisen J.A."/>
            <person name="Markowitz V."/>
            <person name="Hugenholtz P."/>
            <person name="Kyrpides N.C."/>
            <person name="Klenk H.P."/>
            <person name="Lapidus A."/>
        </authorList>
    </citation>
    <scope>NUCLEOTIDE SEQUENCE [LARGE SCALE GENOMIC DNA]</scope>
    <source>
        <strain evidence="9">ATCC 27377 / DSM 6068 / ICPB 4128</strain>
    </source>
</reference>
<dbReference type="GO" id="GO:0004252">
    <property type="term" value="F:serine-type endopeptidase activity"/>
    <property type="evidence" value="ECO:0007669"/>
    <property type="project" value="UniProtKB-EC"/>
</dbReference>
<dbReference type="CDD" id="cd07560">
    <property type="entry name" value="Peptidase_S41_CPP"/>
    <property type="match status" value="1"/>
</dbReference>
<dbReference type="Pfam" id="PF03572">
    <property type="entry name" value="Peptidase_S41"/>
    <property type="match status" value="1"/>
</dbReference>
<dbReference type="OrthoDB" id="9812068at2"/>
<evidence type="ECO:0000259" key="7">
    <source>
        <dbReference type="PROSITE" id="PS50106"/>
    </source>
</evidence>
<dbReference type="EC" id="3.4.21.102" evidence="8"/>
<dbReference type="SMART" id="SM00228">
    <property type="entry name" value="PDZ"/>
    <property type="match status" value="1"/>
</dbReference>
<keyword evidence="6" id="KW-0175">Coiled coil</keyword>
<dbReference type="EMBL" id="CP001848">
    <property type="protein sequence ID" value="ADB18812.1"/>
    <property type="molecule type" value="Genomic_DNA"/>
</dbReference>
<keyword evidence="2 5" id="KW-0645">Protease</keyword>
<dbReference type="Gene3D" id="2.30.42.10">
    <property type="match status" value="1"/>
</dbReference>
<dbReference type="InterPro" id="IPR001478">
    <property type="entry name" value="PDZ"/>
</dbReference>
<dbReference type="NCBIfam" id="TIGR00225">
    <property type="entry name" value="prc"/>
    <property type="match status" value="1"/>
</dbReference>